<dbReference type="SMART" id="SM00220">
    <property type="entry name" value="S_TKc"/>
    <property type="match status" value="1"/>
</dbReference>
<dbReference type="Proteomes" id="UP001623330">
    <property type="component" value="Unassembled WGS sequence"/>
</dbReference>
<accession>A0ABR4NWA3</accession>
<name>A0ABR4NWA3_9SACH</name>
<comment type="caution">
    <text evidence="9">The sequence shown here is derived from an EMBL/GenBank/DDBJ whole genome shotgun (WGS) entry which is preliminary data.</text>
</comment>
<dbReference type="SUPFAM" id="SSF56112">
    <property type="entry name" value="Protein kinase-like (PK-like)"/>
    <property type="match status" value="1"/>
</dbReference>
<feature type="region of interest" description="Disordered" evidence="7">
    <location>
        <begin position="468"/>
        <end position="502"/>
    </location>
</feature>
<keyword evidence="10" id="KW-1185">Reference proteome</keyword>
<evidence type="ECO:0000256" key="1">
    <source>
        <dbReference type="ARBA" id="ARBA00012513"/>
    </source>
</evidence>
<keyword evidence="4" id="KW-0547">Nucleotide-binding</keyword>
<dbReference type="InterPro" id="IPR000719">
    <property type="entry name" value="Prot_kinase_dom"/>
</dbReference>
<dbReference type="EMBL" id="JBEVYD010000005">
    <property type="protein sequence ID" value="KAL3233007.1"/>
    <property type="molecule type" value="Genomic_DNA"/>
</dbReference>
<dbReference type="GO" id="GO:0051301">
    <property type="term" value="P:cell division"/>
    <property type="evidence" value="ECO:0007669"/>
    <property type="project" value="UniProtKB-KW"/>
</dbReference>
<evidence type="ECO:0000256" key="3">
    <source>
        <dbReference type="ARBA" id="ARBA00022679"/>
    </source>
</evidence>
<dbReference type="CDD" id="cd14019">
    <property type="entry name" value="STKc_Cdc7"/>
    <property type="match status" value="1"/>
</dbReference>
<dbReference type="InterPro" id="IPR008271">
    <property type="entry name" value="Ser/Thr_kinase_AS"/>
</dbReference>
<keyword evidence="2" id="KW-0723">Serine/threonine-protein kinase</keyword>
<dbReference type="Gene3D" id="1.10.510.10">
    <property type="entry name" value="Transferase(Phosphotransferase) domain 1"/>
    <property type="match status" value="1"/>
</dbReference>
<feature type="domain" description="Protein kinase" evidence="8">
    <location>
        <begin position="27"/>
        <end position="464"/>
    </location>
</feature>
<dbReference type="PANTHER" id="PTHR44167">
    <property type="entry name" value="OVARIAN-SPECIFIC SERINE/THREONINE-PROTEIN KINASE LOK-RELATED"/>
    <property type="match status" value="1"/>
</dbReference>
<evidence type="ECO:0000313" key="10">
    <source>
        <dbReference type="Proteomes" id="UP001623330"/>
    </source>
</evidence>
<dbReference type="PROSITE" id="PS00108">
    <property type="entry name" value="PROTEIN_KINASE_ST"/>
    <property type="match status" value="1"/>
</dbReference>
<dbReference type="PROSITE" id="PS50011">
    <property type="entry name" value="PROTEIN_KINASE_DOM"/>
    <property type="match status" value="1"/>
</dbReference>
<evidence type="ECO:0000256" key="5">
    <source>
        <dbReference type="ARBA" id="ARBA00022777"/>
    </source>
</evidence>
<reference evidence="9 10" key="1">
    <citation type="submission" date="2024-05" db="EMBL/GenBank/DDBJ databases">
        <title>Long read based assembly of the Candida bracarensis genome reveals expanded adhesin content.</title>
        <authorList>
            <person name="Marcet-Houben M."/>
            <person name="Ksiezopolska E."/>
            <person name="Gabaldon T."/>
        </authorList>
    </citation>
    <scope>NUCLEOTIDE SEQUENCE [LARGE SCALE GENOMIC DNA]</scope>
    <source>
        <strain evidence="9 10">CBM6</strain>
    </source>
</reference>
<keyword evidence="5" id="KW-0418">Kinase</keyword>
<keyword evidence="9" id="KW-0132">Cell division</keyword>
<dbReference type="Gene3D" id="3.30.200.20">
    <property type="entry name" value="Phosphorylase Kinase, domain 1"/>
    <property type="match status" value="1"/>
</dbReference>
<feature type="compositionally biased region" description="Acidic residues" evidence="7">
    <location>
        <begin position="475"/>
        <end position="502"/>
    </location>
</feature>
<organism evidence="9 10">
    <name type="scientific">Nakaseomyces bracarensis</name>
    <dbReference type="NCBI Taxonomy" id="273131"/>
    <lineage>
        <taxon>Eukaryota</taxon>
        <taxon>Fungi</taxon>
        <taxon>Dikarya</taxon>
        <taxon>Ascomycota</taxon>
        <taxon>Saccharomycotina</taxon>
        <taxon>Saccharomycetes</taxon>
        <taxon>Saccharomycetales</taxon>
        <taxon>Saccharomycetaceae</taxon>
        <taxon>Nakaseomyces</taxon>
    </lineage>
</organism>
<keyword evidence="9" id="KW-0131">Cell cycle</keyword>
<evidence type="ECO:0000256" key="4">
    <source>
        <dbReference type="ARBA" id="ARBA00022741"/>
    </source>
</evidence>
<dbReference type="InterPro" id="IPR011009">
    <property type="entry name" value="Kinase-like_dom_sf"/>
</dbReference>
<protein>
    <recommendedName>
        <fullName evidence="1">non-specific serine/threonine protein kinase</fullName>
        <ecNumber evidence="1">2.7.11.1</ecNumber>
    </recommendedName>
</protein>
<evidence type="ECO:0000313" key="9">
    <source>
        <dbReference type="EMBL" id="KAL3233007.1"/>
    </source>
</evidence>
<dbReference type="Pfam" id="PF00069">
    <property type="entry name" value="Pkinase"/>
    <property type="match status" value="2"/>
</dbReference>
<keyword evidence="3" id="KW-0808">Transferase</keyword>
<keyword evidence="6" id="KW-0067">ATP-binding</keyword>
<dbReference type="PANTHER" id="PTHR44167:SF23">
    <property type="entry name" value="CDC7 KINASE, ISOFORM A-RELATED"/>
    <property type="match status" value="1"/>
</dbReference>
<evidence type="ECO:0000256" key="7">
    <source>
        <dbReference type="SAM" id="MobiDB-lite"/>
    </source>
</evidence>
<gene>
    <name evidence="9" type="ORF">RNJ44_04923</name>
</gene>
<dbReference type="EC" id="2.7.11.1" evidence="1"/>
<evidence type="ECO:0000256" key="2">
    <source>
        <dbReference type="ARBA" id="ARBA00022527"/>
    </source>
</evidence>
<proteinExistence type="predicted"/>
<evidence type="ECO:0000256" key="6">
    <source>
        <dbReference type="ARBA" id="ARBA00022840"/>
    </source>
</evidence>
<evidence type="ECO:0000259" key="8">
    <source>
        <dbReference type="PROSITE" id="PS50011"/>
    </source>
</evidence>
<sequence>MSSEVPEEIRQEMDQIYEDVPPLRDQYKLLDKIGEGTFSSVYKAEDIQGKILNKYNSHFWFKESRCVALKKIYVTSSPQRIYNELNLLYILTGCVRVAPLCDATRVRDQVIAVLPYYPHEEFRNCYRDLPVKGIKMYMWEMLQALSFVHSKGIIHRDVKPTNFLYNPEIGRGVLVDFGLAEMQSDIVSQGAELVLGTSEGDENNEAAYAMKDYRNQEQFCPCIVRDNTVTNATHPLITIQNGKVVHLNNTNGVDLTKGYPKNETRRVKRANRAGTRGFRAPEVLMKCGAQTTKIDIWSVGVILLSLLSRRFPLFQSLDDTDSLLELCNIFGWKAIKKCASIHGLGFEVSGIANLKENPYPSGLKQFVYELLDKECKAGTFPEYSVAFETHAYLKQELEEGHSIEPHLPSQLEEDNDNEKILKLKHYQKEIWSDHFWCFQLLEQCFKLDPSKRSSADELLQSAFFNELNVGGGESTEGEMTDEDGAGSETEEEYSDDDVMLIE</sequence>